<keyword evidence="1" id="KW-0472">Membrane</keyword>
<dbReference type="AlphaFoldDB" id="A0AAQ3JX21"/>
<dbReference type="InterPro" id="IPR012870">
    <property type="entry name" value="DUF1666"/>
</dbReference>
<evidence type="ECO:0000313" key="3">
    <source>
        <dbReference type="Proteomes" id="UP001327560"/>
    </source>
</evidence>
<accession>A0AAQ3JX21</accession>
<keyword evidence="1" id="KW-0812">Transmembrane</keyword>
<keyword evidence="1" id="KW-1133">Transmembrane helix</keyword>
<evidence type="ECO:0000256" key="1">
    <source>
        <dbReference type="SAM" id="Phobius"/>
    </source>
</evidence>
<dbReference type="Proteomes" id="UP001327560">
    <property type="component" value="Chromosome 2"/>
</dbReference>
<dbReference type="EMBL" id="CP136891">
    <property type="protein sequence ID" value="WOK97737.1"/>
    <property type="molecule type" value="Genomic_DNA"/>
</dbReference>
<feature type="transmembrane region" description="Helical" evidence="1">
    <location>
        <begin position="44"/>
        <end position="67"/>
    </location>
</feature>
<protein>
    <recommendedName>
        <fullName evidence="4">Ribosomal protein L34Ae</fullName>
    </recommendedName>
</protein>
<keyword evidence="3" id="KW-1185">Reference proteome</keyword>
<reference evidence="2 3" key="1">
    <citation type="submission" date="2023-10" db="EMBL/GenBank/DDBJ databases">
        <title>Chromosome-scale genome assembly provides insights into flower coloration mechanisms of Canna indica.</title>
        <authorList>
            <person name="Li C."/>
        </authorList>
    </citation>
    <scope>NUCLEOTIDE SEQUENCE [LARGE SCALE GENOMIC DNA]</scope>
    <source>
        <tissue evidence="2">Flower</tissue>
    </source>
</reference>
<evidence type="ECO:0000313" key="2">
    <source>
        <dbReference type="EMBL" id="WOK97737.1"/>
    </source>
</evidence>
<name>A0AAQ3JX21_9LILI</name>
<dbReference type="Pfam" id="PF07891">
    <property type="entry name" value="DUF1666"/>
    <property type="match status" value="1"/>
</dbReference>
<dbReference type="PANTHER" id="PTHR46702">
    <property type="entry name" value="DNA LIGASE (DUF1666)-RELATED"/>
    <property type="match status" value="1"/>
</dbReference>
<evidence type="ECO:0008006" key="4">
    <source>
        <dbReference type="Google" id="ProtNLM"/>
    </source>
</evidence>
<dbReference type="PANTHER" id="PTHR46702:SF2">
    <property type="entry name" value="DNA LIGASE (DUF1666)"/>
    <property type="match status" value="1"/>
</dbReference>
<proteinExistence type="predicted"/>
<organism evidence="2 3">
    <name type="scientific">Canna indica</name>
    <name type="common">Indian-shot</name>
    <dbReference type="NCBI Taxonomy" id="4628"/>
    <lineage>
        <taxon>Eukaryota</taxon>
        <taxon>Viridiplantae</taxon>
        <taxon>Streptophyta</taxon>
        <taxon>Embryophyta</taxon>
        <taxon>Tracheophyta</taxon>
        <taxon>Spermatophyta</taxon>
        <taxon>Magnoliopsida</taxon>
        <taxon>Liliopsida</taxon>
        <taxon>Zingiberales</taxon>
        <taxon>Cannaceae</taxon>
        <taxon>Canna</taxon>
    </lineage>
</organism>
<sequence>MHNCCLPRSFVQVIGHEAPSEPVHLISCHGQITPISREEDAVMFVLHVFTFLSFLLLVIHLLSFLLTKLFTFLHEEKIKDQLYSELIAEEAEEEDEVKPLTDDCHSENEELGTSIFSSWEEEGLFFFYSESAVVDPLLVEEEKAYSDVQQHVFKVDENFATESPSVGLRKCEDVPAITDFVKSSKFSEVVRDEDIGGAAFYSNEEAKREPKEEKEKEEFSRVEKLFTVDETVQFDSKKFKLEERTFGISNTTSESTSKSSMEWRSSIIFRDSETECPFSSSSRRSSSNWETYTLFRKYDEEMMFFDRISAQKLNETDSLRSLKFRPRSISQRIVHKFTAQKKNESNENPYQELESAYVAQICLAWEALNWNYSNFRHKNPKGSNSEPSCSASMAEQFQQFQVLLQRFIEDEPYERGRRPEVFARTRISSPKLLQVPEFQDSPEVDEGKEEMISSTEFVSILEDSIRTFMSFLKADRKNPCQVLKAMIKKKRSLVDPNLLHFLKRDNKKMKMKLKELLRPRSCLRRKRLKGEPEMEVLMGLIDMKIVSRILRMPEISQEQLHWCEEKMSKVRVCDGKIQRDSSPLFFPVH</sequence>
<gene>
    <name evidence="2" type="ORF">Cni_G06445</name>
</gene>